<dbReference type="AlphaFoldDB" id="A0ABD5P7C4"/>
<reference evidence="2 3" key="1">
    <citation type="journal article" date="2019" name="Int. J. Syst. Evol. Microbiol.">
        <title>The Global Catalogue of Microorganisms (GCM) 10K type strain sequencing project: providing services to taxonomists for standard genome sequencing and annotation.</title>
        <authorList>
            <consortium name="The Broad Institute Genomics Platform"/>
            <consortium name="The Broad Institute Genome Sequencing Center for Infectious Disease"/>
            <person name="Wu L."/>
            <person name="Ma J."/>
        </authorList>
    </citation>
    <scope>NUCLEOTIDE SEQUENCE [LARGE SCALE GENOMIC DNA]</scope>
    <source>
        <strain evidence="2 3">CGMCC 1.12553</strain>
    </source>
</reference>
<gene>
    <name evidence="2" type="ORF">ACFO0N_00330</name>
</gene>
<accession>A0ABD5P7C4</accession>
<dbReference type="RefSeq" id="WP_267624744.1">
    <property type="nucleotide sequence ID" value="NZ_JAODIW010000010.1"/>
</dbReference>
<feature type="region of interest" description="Disordered" evidence="1">
    <location>
        <begin position="1"/>
        <end position="33"/>
    </location>
</feature>
<name>A0ABD5P7C4_9EURY</name>
<evidence type="ECO:0000256" key="1">
    <source>
        <dbReference type="SAM" id="MobiDB-lite"/>
    </source>
</evidence>
<feature type="compositionally biased region" description="Low complexity" evidence="1">
    <location>
        <begin position="16"/>
        <end position="26"/>
    </location>
</feature>
<keyword evidence="3" id="KW-1185">Reference proteome</keyword>
<proteinExistence type="predicted"/>
<feature type="compositionally biased region" description="Basic and acidic residues" evidence="1">
    <location>
        <begin position="1"/>
        <end position="13"/>
    </location>
</feature>
<dbReference type="Proteomes" id="UP001595921">
    <property type="component" value="Unassembled WGS sequence"/>
</dbReference>
<sequence>MSEHHGGPGHGDEGDFGPADAGTAGTDVDDDQLRPVFAEFTDQHGSIAVIDVPSEREMWLLSSCYVPVER</sequence>
<evidence type="ECO:0000313" key="3">
    <source>
        <dbReference type="Proteomes" id="UP001595921"/>
    </source>
</evidence>
<dbReference type="EMBL" id="JBHSDS010000001">
    <property type="protein sequence ID" value="MFC4356389.1"/>
    <property type="molecule type" value="Genomic_DNA"/>
</dbReference>
<comment type="caution">
    <text evidence="2">The sequence shown here is derived from an EMBL/GenBank/DDBJ whole genome shotgun (WGS) entry which is preliminary data.</text>
</comment>
<organism evidence="2 3">
    <name type="scientific">Halobium salinum</name>
    <dbReference type="NCBI Taxonomy" id="1364940"/>
    <lineage>
        <taxon>Archaea</taxon>
        <taxon>Methanobacteriati</taxon>
        <taxon>Methanobacteriota</taxon>
        <taxon>Stenosarchaea group</taxon>
        <taxon>Halobacteria</taxon>
        <taxon>Halobacteriales</taxon>
        <taxon>Haloferacaceae</taxon>
        <taxon>Halobium</taxon>
    </lineage>
</organism>
<evidence type="ECO:0000313" key="2">
    <source>
        <dbReference type="EMBL" id="MFC4356389.1"/>
    </source>
</evidence>
<protein>
    <submittedName>
        <fullName evidence="2">Uncharacterized protein</fullName>
    </submittedName>
</protein>